<accession>A0A1I8IJZ9</accession>
<sequence>STSDDIRVLNNCHIRLGDNTSEFYLRLDSNIKRRVGVVTVGGSSVYNFSFCVNHMYTDTAP</sequence>
<protein>
    <submittedName>
        <fullName evidence="2 3">ZP domain-containing protein</fullName>
    </submittedName>
</protein>
<dbReference type="WBParaSite" id="maker-uti_cns_0007418-snap-gene-0.6-mRNA-1">
    <property type="protein sequence ID" value="maker-uti_cns_0007418-snap-gene-0.6-mRNA-1"/>
    <property type="gene ID" value="maker-uti_cns_0007418-snap-gene-0.6"/>
</dbReference>
<dbReference type="WBParaSite" id="maker-uti_cns_0047358-snap-gene-0.4-mRNA-1">
    <property type="protein sequence ID" value="maker-uti_cns_0047358-snap-gene-0.4-mRNA-1"/>
    <property type="gene ID" value="maker-uti_cns_0047358-snap-gene-0.4"/>
</dbReference>
<name>A0A1I8IJZ9_9PLAT</name>
<dbReference type="Proteomes" id="UP000095280">
    <property type="component" value="Unplaced"/>
</dbReference>
<organism evidence="1 3">
    <name type="scientific">Macrostomum lignano</name>
    <dbReference type="NCBI Taxonomy" id="282301"/>
    <lineage>
        <taxon>Eukaryota</taxon>
        <taxon>Metazoa</taxon>
        <taxon>Spiralia</taxon>
        <taxon>Lophotrochozoa</taxon>
        <taxon>Platyhelminthes</taxon>
        <taxon>Rhabditophora</taxon>
        <taxon>Macrostomorpha</taxon>
        <taxon>Macrostomida</taxon>
        <taxon>Macrostomidae</taxon>
        <taxon>Macrostomum</taxon>
    </lineage>
</organism>
<proteinExistence type="predicted"/>
<dbReference type="WBParaSite" id="maker-uti_cns_0047357-snap-gene-0.6-mRNA-1">
    <property type="protein sequence ID" value="maker-uti_cns_0047357-snap-gene-0.6-mRNA-1"/>
    <property type="gene ID" value="maker-uti_cns_0047357-snap-gene-0.6"/>
</dbReference>
<evidence type="ECO:0000313" key="3">
    <source>
        <dbReference type="WBParaSite" id="maker-uti_cns_0013257-snap-gene-0.4-mRNA-1"/>
    </source>
</evidence>
<reference evidence="2 3" key="1">
    <citation type="submission" date="2016-11" db="UniProtKB">
        <authorList>
            <consortium name="WormBaseParasite"/>
        </authorList>
    </citation>
    <scope>IDENTIFICATION</scope>
</reference>
<dbReference type="WBParaSite" id="maker-uti_cns_0013257-snap-gene-0.4-mRNA-1">
    <property type="protein sequence ID" value="maker-uti_cns_0013257-snap-gene-0.4-mRNA-1"/>
    <property type="gene ID" value="maker-uti_cns_0013257-snap-gene-0.4"/>
</dbReference>
<dbReference type="AlphaFoldDB" id="A0A1I8IJZ9"/>
<evidence type="ECO:0000313" key="2">
    <source>
        <dbReference type="WBParaSite" id="maker-uti_cns_0007418-snap-gene-0.6-mRNA-1"/>
    </source>
</evidence>
<keyword evidence="1" id="KW-1185">Reference proteome</keyword>
<evidence type="ECO:0000313" key="1">
    <source>
        <dbReference type="Proteomes" id="UP000095280"/>
    </source>
</evidence>